<keyword evidence="4 7" id="KW-0472">Membrane</keyword>
<dbReference type="GO" id="GO:0002860">
    <property type="term" value="P:positive regulation of natural killer cell mediated cytotoxicity directed against tumor cell target"/>
    <property type="evidence" value="ECO:0007669"/>
    <property type="project" value="TreeGrafter"/>
</dbReference>
<dbReference type="SMART" id="SM00409">
    <property type="entry name" value="IG"/>
    <property type="match status" value="1"/>
</dbReference>
<proteinExistence type="predicted"/>
<feature type="compositionally biased region" description="Polar residues" evidence="6">
    <location>
        <begin position="383"/>
        <end position="396"/>
    </location>
</feature>
<evidence type="ECO:0000313" key="9">
    <source>
        <dbReference type="Ensembl" id="ENSLLTP00000020737.1"/>
    </source>
</evidence>
<dbReference type="InterPro" id="IPR013162">
    <property type="entry name" value="CD80_C2-set"/>
</dbReference>
<dbReference type="AlphaFoldDB" id="A0A8C5SU53"/>
<evidence type="ECO:0000256" key="6">
    <source>
        <dbReference type="SAM" id="MobiDB-lite"/>
    </source>
</evidence>
<keyword evidence="3 7" id="KW-1133">Transmembrane helix</keyword>
<feature type="domain" description="Ig-like" evidence="8">
    <location>
        <begin position="18"/>
        <end position="112"/>
    </location>
</feature>
<dbReference type="GO" id="GO:0005886">
    <property type="term" value="C:plasma membrane"/>
    <property type="evidence" value="ECO:0007669"/>
    <property type="project" value="TreeGrafter"/>
</dbReference>
<organism evidence="9 10">
    <name type="scientific">Laticauda laticaudata</name>
    <name type="common">Blue-ringed sea krait</name>
    <name type="synonym">Blue-lipped sea krait</name>
    <dbReference type="NCBI Taxonomy" id="8630"/>
    <lineage>
        <taxon>Eukaryota</taxon>
        <taxon>Metazoa</taxon>
        <taxon>Chordata</taxon>
        <taxon>Craniata</taxon>
        <taxon>Vertebrata</taxon>
        <taxon>Euteleostomi</taxon>
        <taxon>Lepidosauria</taxon>
        <taxon>Squamata</taxon>
        <taxon>Bifurcata</taxon>
        <taxon>Unidentata</taxon>
        <taxon>Episquamata</taxon>
        <taxon>Toxicofera</taxon>
        <taxon>Serpentes</taxon>
        <taxon>Colubroidea</taxon>
        <taxon>Elapidae</taxon>
        <taxon>Laticaudinae</taxon>
        <taxon>Laticauda</taxon>
    </lineage>
</organism>
<dbReference type="Gene3D" id="2.60.40.10">
    <property type="entry name" value="Immunoglobulins"/>
    <property type="match status" value="2"/>
</dbReference>
<dbReference type="Proteomes" id="UP000694406">
    <property type="component" value="Unplaced"/>
</dbReference>
<feature type="domain" description="Ig-like" evidence="8">
    <location>
        <begin position="131"/>
        <end position="225"/>
    </location>
</feature>
<reference evidence="9" key="1">
    <citation type="submission" date="2025-08" db="UniProtKB">
        <authorList>
            <consortium name="Ensembl"/>
        </authorList>
    </citation>
    <scope>IDENTIFICATION</scope>
</reference>
<dbReference type="SUPFAM" id="SSF48726">
    <property type="entry name" value="Immunoglobulin"/>
    <property type="match status" value="2"/>
</dbReference>
<dbReference type="InterPro" id="IPR053096">
    <property type="entry name" value="CRTAM"/>
</dbReference>
<keyword evidence="5" id="KW-1015">Disulfide bond</keyword>
<feature type="compositionally biased region" description="Polar residues" evidence="6">
    <location>
        <begin position="252"/>
        <end position="269"/>
    </location>
</feature>
<dbReference type="InterPro" id="IPR003599">
    <property type="entry name" value="Ig_sub"/>
</dbReference>
<dbReference type="InterPro" id="IPR013106">
    <property type="entry name" value="Ig_V-set"/>
</dbReference>
<dbReference type="GO" id="GO:0005102">
    <property type="term" value="F:signaling receptor binding"/>
    <property type="evidence" value="ECO:0007669"/>
    <property type="project" value="TreeGrafter"/>
</dbReference>
<dbReference type="InterPro" id="IPR007110">
    <property type="entry name" value="Ig-like_dom"/>
</dbReference>
<protein>
    <recommendedName>
        <fullName evidence="8">Ig-like domain-containing protein</fullName>
    </recommendedName>
</protein>
<accession>A0A8C5SU53</accession>
<evidence type="ECO:0000259" key="8">
    <source>
        <dbReference type="PROSITE" id="PS50835"/>
    </source>
</evidence>
<keyword evidence="10" id="KW-1185">Reference proteome</keyword>
<keyword evidence="2 7" id="KW-0812">Transmembrane</keyword>
<feature type="region of interest" description="Disordered" evidence="6">
    <location>
        <begin position="241"/>
        <end position="269"/>
    </location>
</feature>
<name>A0A8C5SU53_LATLA</name>
<dbReference type="GeneTree" id="ENSGT00940000159804"/>
<sequence>MGGHACILLKRTQTWGLPGVTLYKSFSSLGIFAQVLMERLRLEEGQNLDLHCVNSKGNTSALEWKDPSGFAIFFNHWQVTREGRYQLLHYSNDSLSIRLSNVTRHDEGLFTCLYYSENIETKLVNVTVWAPPSRPLLEDLRATVNQTEENIVLRCSTEGSWPAPQITWLLSNGMEIFGNTQHQLEEKRFHSISKLAIYAFPRGSVISCVIHHKALGKRNLTATLHLDNAKQKQKTEVTFSIPALSPTKEAETQSSHTTNESNPIFNVTEGNPTMQNLFPSTDIDVWANNKTNMTYRGFVEEQANILFTGLVSILLLALFIMVLLFVVKLWKAHRDWKKENNNASEQPIESYRPKSNKAPARLKNTCVIPWRNSEKYVIRESSTRTSKPSEGSQDSSVFEKELSHFKETDM</sequence>
<reference evidence="9" key="2">
    <citation type="submission" date="2025-09" db="UniProtKB">
        <authorList>
            <consortium name="Ensembl"/>
        </authorList>
    </citation>
    <scope>IDENTIFICATION</scope>
</reference>
<comment type="subcellular location">
    <subcellularLocation>
        <location evidence="1">Membrane</location>
        <topology evidence="1">Single-pass membrane protein</topology>
    </subcellularLocation>
</comment>
<dbReference type="Ensembl" id="ENSLLTT00000021502.1">
    <property type="protein sequence ID" value="ENSLLTP00000020737.1"/>
    <property type="gene ID" value="ENSLLTG00000015510.1"/>
</dbReference>
<evidence type="ECO:0000256" key="2">
    <source>
        <dbReference type="ARBA" id="ARBA00022692"/>
    </source>
</evidence>
<evidence type="ECO:0000256" key="3">
    <source>
        <dbReference type="ARBA" id="ARBA00022989"/>
    </source>
</evidence>
<feature type="region of interest" description="Disordered" evidence="6">
    <location>
        <begin position="378"/>
        <end position="410"/>
    </location>
</feature>
<dbReference type="Pfam" id="PF07686">
    <property type="entry name" value="V-set"/>
    <property type="match status" value="1"/>
</dbReference>
<dbReference type="PANTHER" id="PTHR47118:SF1">
    <property type="entry name" value="CYTOTOXIC AND REGULATORY T-CELL MOLECULE"/>
    <property type="match status" value="1"/>
</dbReference>
<dbReference type="GO" id="GO:0008037">
    <property type="term" value="P:cell recognition"/>
    <property type="evidence" value="ECO:0007669"/>
    <property type="project" value="TreeGrafter"/>
</dbReference>
<dbReference type="PROSITE" id="PS50835">
    <property type="entry name" value="IG_LIKE"/>
    <property type="match status" value="2"/>
</dbReference>
<feature type="transmembrane region" description="Helical" evidence="7">
    <location>
        <begin position="305"/>
        <end position="327"/>
    </location>
</feature>
<dbReference type="InterPro" id="IPR036179">
    <property type="entry name" value="Ig-like_dom_sf"/>
</dbReference>
<feature type="compositionally biased region" description="Basic and acidic residues" evidence="6">
    <location>
        <begin position="397"/>
        <end position="410"/>
    </location>
</feature>
<evidence type="ECO:0000256" key="4">
    <source>
        <dbReference type="ARBA" id="ARBA00023136"/>
    </source>
</evidence>
<evidence type="ECO:0000256" key="1">
    <source>
        <dbReference type="ARBA" id="ARBA00004167"/>
    </source>
</evidence>
<dbReference type="PANTHER" id="PTHR47118">
    <property type="entry name" value="CYTOTOXIC AND REGULATORY T-CELL MOLECULE"/>
    <property type="match status" value="1"/>
</dbReference>
<dbReference type="InterPro" id="IPR013783">
    <property type="entry name" value="Ig-like_fold"/>
</dbReference>
<evidence type="ECO:0000256" key="7">
    <source>
        <dbReference type="SAM" id="Phobius"/>
    </source>
</evidence>
<dbReference type="Pfam" id="PF08205">
    <property type="entry name" value="C2-set_2"/>
    <property type="match status" value="1"/>
</dbReference>
<dbReference type="GO" id="GO:0002355">
    <property type="term" value="P:detection of tumor cell"/>
    <property type="evidence" value="ECO:0007669"/>
    <property type="project" value="TreeGrafter"/>
</dbReference>
<evidence type="ECO:0000256" key="5">
    <source>
        <dbReference type="ARBA" id="ARBA00023157"/>
    </source>
</evidence>
<evidence type="ECO:0000313" key="10">
    <source>
        <dbReference type="Proteomes" id="UP000694406"/>
    </source>
</evidence>